<dbReference type="GO" id="GO:0000976">
    <property type="term" value="F:transcription cis-regulatory region binding"/>
    <property type="evidence" value="ECO:0007669"/>
    <property type="project" value="TreeGrafter"/>
</dbReference>
<dbReference type="KEGG" id="arev:RVR_2800"/>
<dbReference type="AlphaFoldDB" id="A0A7U3VN38"/>
<dbReference type="InterPro" id="IPR009057">
    <property type="entry name" value="Homeodomain-like_sf"/>
</dbReference>
<evidence type="ECO:0000256" key="4">
    <source>
        <dbReference type="PROSITE-ProRule" id="PRU00335"/>
    </source>
</evidence>
<accession>A0A7U3VN38</accession>
<evidence type="ECO:0000256" key="2">
    <source>
        <dbReference type="ARBA" id="ARBA00023125"/>
    </source>
</evidence>
<protein>
    <submittedName>
        <fullName evidence="6">Putative TetR family transcriptional regulator</fullName>
    </submittedName>
</protein>
<feature type="domain" description="HTH tetR-type" evidence="5">
    <location>
        <begin position="19"/>
        <end position="79"/>
    </location>
</feature>
<dbReference type="InterPro" id="IPR001647">
    <property type="entry name" value="HTH_TetR"/>
</dbReference>
<reference evidence="6 7" key="3">
    <citation type="journal article" date="2011" name="Nat. Chem. Biol.">
        <title>Reveromycin A biosynthesis uses RevG and RevJ for stereospecific spiroacetal formation.</title>
        <authorList>
            <person name="Takahashi S."/>
            <person name="Toyoda A."/>
            <person name="Sekiyama Y."/>
            <person name="Takagi H."/>
            <person name="Nogawa T."/>
            <person name="Uramoto M."/>
            <person name="Suzuki R."/>
            <person name="Koshino H."/>
            <person name="Kumano T."/>
            <person name="Panthee S."/>
            <person name="Dairi T."/>
            <person name="Ishikawa J."/>
            <person name="Ikeda H."/>
            <person name="Sakaki Y."/>
            <person name="Osada H."/>
        </authorList>
    </citation>
    <scope>NUCLEOTIDE SEQUENCE [LARGE SCALE GENOMIC DNA]</scope>
    <source>
        <strain evidence="6 7">SN-593</strain>
    </source>
</reference>
<reference evidence="6 7" key="1">
    <citation type="journal article" date="2010" name="J. Bacteriol.">
        <title>Biochemical characterization of a novel indole prenyltransferase from Streptomyces sp. SN-593.</title>
        <authorList>
            <person name="Takahashi S."/>
            <person name="Takagi H."/>
            <person name="Toyoda A."/>
            <person name="Uramoto M."/>
            <person name="Nogawa T."/>
            <person name="Ueki M."/>
            <person name="Sakaki Y."/>
            <person name="Osada H."/>
        </authorList>
    </citation>
    <scope>NUCLEOTIDE SEQUENCE [LARGE SCALE GENOMIC DNA]</scope>
    <source>
        <strain evidence="6 7">SN-593</strain>
    </source>
</reference>
<organism evidence="6 7">
    <name type="scientific">Actinacidiphila reveromycinica</name>
    <dbReference type="NCBI Taxonomy" id="659352"/>
    <lineage>
        <taxon>Bacteria</taxon>
        <taxon>Bacillati</taxon>
        <taxon>Actinomycetota</taxon>
        <taxon>Actinomycetes</taxon>
        <taxon>Kitasatosporales</taxon>
        <taxon>Streptomycetaceae</taxon>
        <taxon>Actinacidiphila</taxon>
    </lineage>
</organism>
<dbReference type="PANTHER" id="PTHR30055">
    <property type="entry name" value="HTH-TYPE TRANSCRIPTIONAL REGULATOR RUTR"/>
    <property type="match status" value="1"/>
</dbReference>
<dbReference type="Gene3D" id="1.10.357.10">
    <property type="entry name" value="Tetracycline Repressor, domain 2"/>
    <property type="match status" value="1"/>
</dbReference>
<dbReference type="PROSITE" id="PS01081">
    <property type="entry name" value="HTH_TETR_1"/>
    <property type="match status" value="1"/>
</dbReference>
<dbReference type="Gene3D" id="1.10.10.60">
    <property type="entry name" value="Homeodomain-like"/>
    <property type="match status" value="1"/>
</dbReference>
<dbReference type="EMBL" id="AP018365">
    <property type="protein sequence ID" value="BBA97174.1"/>
    <property type="molecule type" value="Genomic_DNA"/>
</dbReference>
<evidence type="ECO:0000256" key="3">
    <source>
        <dbReference type="ARBA" id="ARBA00023163"/>
    </source>
</evidence>
<dbReference type="Pfam" id="PF00440">
    <property type="entry name" value="TetR_N"/>
    <property type="match status" value="1"/>
</dbReference>
<keyword evidence="2 4" id="KW-0238">DNA-binding</keyword>
<dbReference type="SUPFAM" id="SSF46689">
    <property type="entry name" value="Homeodomain-like"/>
    <property type="match status" value="1"/>
</dbReference>
<keyword evidence="1" id="KW-0805">Transcription regulation</keyword>
<proteinExistence type="predicted"/>
<sequence>MTQGAEGGGAATLWDRTRQLAAQEILRTALRLFAQQGYDETTVAQIAREAGVSQRTLFRYFGTKEDLLGSGEEQFVTLLTEAVRAQPADADVWQVLRAGFEAVLSLHTSPGEALERFRLVHRTDSLRAAYLGKRVRLQEAVLPLLEARLAPSGIGRGQARAIVATAFACFDAATVTWLEDDGRGDVLDLYDRGLAALGNTGTALRPDPGHRGDPPDRP</sequence>
<reference evidence="6 7" key="4">
    <citation type="journal article" date="2020" name="Sci. Rep.">
        <title>beta-carboline chemical signals induce reveromycin production through a LuxR family regulator in Streptomyces sp. SN-593.</title>
        <authorList>
            <person name="Panthee S."/>
            <person name="Kito N."/>
            <person name="Hayashi T."/>
            <person name="Shimizu T."/>
            <person name="Ishikawa J."/>
            <person name="Hamamoto H."/>
            <person name="Osada H."/>
            <person name="Takahashi S."/>
        </authorList>
    </citation>
    <scope>NUCLEOTIDE SEQUENCE [LARGE SCALE GENOMIC DNA]</scope>
    <source>
        <strain evidence="6 7">SN-593</strain>
    </source>
</reference>
<evidence type="ECO:0000256" key="1">
    <source>
        <dbReference type="ARBA" id="ARBA00023015"/>
    </source>
</evidence>
<keyword evidence="3" id="KW-0804">Transcription</keyword>
<dbReference type="InterPro" id="IPR050109">
    <property type="entry name" value="HTH-type_TetR-like_transc_reg"/>
</dbReference>
<dbReference type="InterPro" id="IPR023772">
    <property type="entry name" value="DNA-bd_HTH_TetR-type_CS"/>
</dbReference>
<evidence type="ECO:0000259" key="5">
    <source>
        <dbReference type="PROSITE" id="PS50977"/>
    </source>
</evidence>
<gene>
    <name evidence="6" type="ORF">RVR_2800</name>
</gene>
<dbReference type="GO" id="GO:0003700">
    <property type="term" value="F:DNA-binding transcription factor activity"/>
    <property type="evidence" value="ECO:0007669"/>
    <property type="project" value="TreeGrafter"/>
</dbReference>
<reference evidence="6 7" key="2">
    <citation type="journal article" date="2011" name="J. Antibiot.">
        <title>Furaquinocins I and J: novel polyketide isoprenoid hybrid compounds from Streptomyces reveromyceticus SN-593.</title>
        <authorList>
            <person name="Panthee S."/>
            <person name="Takahashi S."/>
            <person name="Takagi H."/>
            <person name="Nogawa T."/>
            <person name="Oowada E."/>
            <person name="Uramoto M."/>
            <person name="Osada H."/>
        </authorList>
    </citation>
    <scope>NUCLEOTIDE SEQUENCE [LARGE SCALE GENOMIC DNA]</scope>
    <source>
        <strain evidence="6 7">SN-593</strain>
    </source>
</reference>
<dbReference type="Proteomes" id="UP000595703">
    <property type="component" value="Chromosome"/>
</dbReference>
<dbReference type="PROSITE" id="PS50977">
    <property type="entry name" value="HTH_TETR_2"/>
    <property type="match status" value="1"/>
</dbReference>
<evidence type="ECO:0000313" key="7">
    <source>
        <dbReference type="Proteomes" id="UP000595703"/>
    </source>
</evidence>
<evidence type="ECO:0000313" key="6">
    <source>
        <dbReference type="EMBL" id="BBA97174.1"/>
    </source>
</evidence>
<keyword evidence="7" id="KW-1185">Reference proteome</keyword>
<dbReference type="PRINTS" id="PR00455">
    <property type="entry name" value="HTHTETR"/>
</dbReference>
<feature type="DNA-binding region" description="H-T-H motif" evidence="4">
    <location>
        <begin position="42"/>
        <end position="61"/>
    </location>
</feature>
<name>A0A7U3VN38_9ACTN</name>
<dbReference type="PANTHER" id="PTHR30055:SF238">
    <property type="entry name" value="MYCOFACTOCIN BIOSYNTHESIS TRANSCRIPTIONAL REGULATOR MFTR-RELATED"/>
    <property type="match status" value="1"/>
</dbReference>
<dbReference type="RefSeq" id="WP_202233498.1">
    <property type="nucleotide sequence ID" value="NZ_AP018365.1"/>
</dbReference>